<evidence type="ECO:0000259" key="3">
    <source>
        <dbReference type="PROSITE" id="PS50977"/>
    </source>
</evidence>
<evidence type="ECO:0000313" key="5">
    <source>
        <dbReference type="Proteomes" id="UP000238362"/>
    </source>
</evidence>
<protein>
    <submittedName>
        <fullName evidence="4">TetR family transcriptional regulator</fullName>
    </submittedName>
</protein>
<dbReference type="RefSeq" id="WP_106182463.1">
    <property type="nucleotide sequence ID" value="NZ_PVNH01000015.1"/>
</dbReference>
<comment type="caution">
    <text evidence="4">The sequence shown here is derived from an EMBL/GenBank/DDBJ whole genome shotgun (WGS) entry which is preliminary data.</text>
</comment>
<dbReference type="InterPro" id="IPR009057">
    <property type="entry name" value="Homeodomain-like_sf"/>
</dbReference>
<dbReference type="EMBL" id="PVNH01000015">
    <property type="protein sequence ID" value="PRX43443.1"/>
    <property type="molecule type" value="Genomic_DNA"/>
</dbReference>
<dbReference type="PANTHER" id="PTHR30055">
    <property type="entry name" value="HTH-TYPE TRANSCRIPTIONAL REGULATOR RUTR"/>
    <property type="match status" value="1"/>
</dbReference>
<keyword evidence="5" id="KW-1185">Reference proteome</keyword>
<organism evidence="4 5">
    <name type="scientific">Prauserella shujinwangii</name>
    <dbReference type="NCBI Taxonomy" id="1453103"/>
    <lineage>
        <taxon>Bacteria</taxon>
        <taxon>Bacillati</taxon>
        <taxon>Actinomycetota</taxon>
        <taxon>Actinomycetes</taxon>
        <taxon>Pseudonocardiales</taxon>
        <taxon>Pseudonocardiaceae</taxon>
        <taxon>Prauserella</taxon>
    </lineage>
</organism>
<dbReference type="PANTHER" id="PTHR30055:SF209">
    <property type="entry name" value="POSSIBLE TRANSCRIPTIONAL REGULATORY PROTEIN (PROBABLY TETR-FAMILY)"/>
    <property type="match status" value="1"/>
</dbReference>
<dbReference type="PROSITE" id="PS50977">
    <property type="entry name" value="HTH_TETR_2"/>
    <property type="match status" value="1"/>
</dbReference>
<dbReference type="InterPro" id="IPR050109">
    <property type="entry name" value="HTH-type_TetR-like_transc_reg"/>
</dbReference>
<name>A0A2T0LKS9_9PSEU</name>
<keyword evidence="1 2" id="KW-0238">DNA-binding</keyword>
<evidence type="ECO:0000313" key="4">
    <source>
        <dbReference type="EMBL" id="PRX43443.1"/>
    </source>
</evidence>
<gene>
    <name evidence="4" type="ORF">B0I33_11561</name>
</gene>
<dbReference type="Proteomes" id="UP000238362">
    <property type="component" value="Unassembled WGS sequence"/>
</dbReference>
<proteinExistence type="predicted"/>
<dbReference type="InterPro" id="IPR001647">
    <property type="entry name" value="HTH_TetR"/>
</dbReference>
<dbReference type="GO" id="GO:0000976">
    <property type="term" value="F:transcription cis-regulatory region binding"/>
    <property type="evidence" value="ECO:0007669"/>
    <property type="project" value="TreeGrafter"/>
</dbReference>
<accession>A0A2T0LKS9</accession>
<dbReference type="Gene3D" id="1.10.357.10">
    <property type="entry name" value="Tetracycline Repressor, domain 2"/>
    <property type="match status" value="1"/>
</dbReference>
<feature type="DNA-binding region" description="H-T-H motif" evidence="2">
    <location>
        <begin position="43"/>
        <end position="62"/>
    </location>
</feature>
<dbReference type="SUPFAM" id="SSF46689">
    <property type="entry name" value="Homeodomain-like"/>
    <property type="match status" value="1"/>
</dbReference>
<feature type="domain" description="HTH tetR-type" evidence="3">
    <location>
        <begin position="19"/>
        <end position="80"/>
    </location>
</feature>
<evidence type="ECO:0000256" key="2">
    <source>
        <dbReference type="PROSITE-ProRule" id="PRU00335"/>
    </source>
</evidence>
<dbReference type="OrthoDB" id="3783612at2"/>
<evidence type="ECO:0000256" key="1">
    <source>
        <dbReference type="ARBA" id="ARBA00023125"/>
    </source>
</evidence>
<dbReference type="GO" id="GO:0003700">
    <property type="term" value="F:DNA-binding transcription factor activity"/>
    <property type="evidence" value="ECO:0007669"/>
    <property type="project" value="TreeGrafter"/>
</dbReference>
<dbReference type="AlphaFoldDB" id="A0A2T0LKS9"/>
<reference evidence="4 5" key="1">
    <citation type="submission" date="2018-03" db="EMBL/GenBank/DDBJ databases">
        <title>Genomic Encyclopedia of Type Strains, Phase III (KMG-III): the genomes of soil and plant-associated and newly described type strains.</title>
        <authorList>
            <person name="Whitman W."/>
        </authorList>
    </citation>
    <scope>NUCLEOTIDE SEQUENCE [LARGE SCALE GENOMIC DNA]</scope>
    <source>
        <strain evidence="4 5">CGMCC 4.7125</strain>
    </source>
</reference>
<sequence>MEPSTLRTYGGMSGDDRRAERRTALIEAGLELLGARDGERALTVRGVCRQAGLAARYFYESFADRDALAVAVHDHVVEGIAAATLEAVQAAPPDAEAKTRAGLGRLVRAVAEDPRRGRLLFSPAPGATVLAQRRVESTRWFVALLGLQAREFYGMGESTRLAVASEFLVGGFAQALTSWLDGTLRVTEEELVEHGCALFLAVAHRTVGG</sequence>